<name>A0AAP0F8H2_9MAGN</name>
<keyword evidence="2" id="KW-1185">Reference proteome</keyword>
<comment type="caution">
    <text evidence="1">The sequence shown here is derived from an EMBL/GenBank/DDBJ whole genome shotgun (WGS) entry which is preliminary data.</text>
</comment>
<gene>
    <name evidence="1" type="ORF">Sjap_019848</name>
</gene>
<proteinExistence type="predicted"/>
<reference evidence="1 2" key="1">
    <citation type="submission" date="2024-01" db="EMBL/GenBank/DDBJ databases">
        <title>Genome assemblies of Stephania.</title>
        <authorList>
            <person name="Yang L."/>
        </authorList>
    </citation>
    <scope>NUCLEOTIDE SEQUENCE [LARGE SCALE GENOMIC DNA]</scope>
    <source>
        <strain evidence="1">QJT</strain>
        <tissue evidence="1">Leaf</tissue>
    </source>
</reference>
<organism evidence="1 2">
    <name type="scientific">Stephania japonica</name>
    <dbReference type="NCBI Taxonomy" id="461633"/>
    <lineage>
        <taxon>Eukaryota</taxon>
        <taxon>Viridiplantae</taxon>
        <taxon>Streptophyta</taxon>
        <taxon>Embryophyta</taxon>
        <taxon>Tracheophyta</taxon>
        <taxon>Spermatophyta</taxon>
        <taxon>Magnoliopsida</taxon>
        <taxon>Ranunculales</taxon>
        <taxon>Menispermaceae</taxon>
        <taxon>Menispermoideae</taxon>
        <taxon>Cissampelideae</taxon>
        <taxon>Stephania</taxon>
    </lineage>
</organism>
<dbReference type="Proteomes" id="UP001417504">
    <property type="component" value="Unassembled WGS sequence"/>
</dbReference>
<sequence>MDGSLLSQISCLKEVIAVNSRSPWCESRDASWHISSSLQILGESGEAHISGEFSDSNNISKSNFALEMPTDVASVAPSTGSTPLAEANVGFQAPLG</sequence>
<dbReference type="AlphaFoldDB" id="A0AAP0F8H2"/>
<evidence type="ECO:0000313" key="2">
    <source>
        <dbReference type="Proteomes" id="UP001417504"/>
    </source>
</evidence>
<evidence type="ECO:0000313" key="1">
    <source>
        <dbReference type="EMBL" id="KAK9102594.1"/>
    </source>
</evidence>
<dbReference type="EMBL" id="JBBNAE010000008">
    <property type="protein sequence ID" value="KAK9102594.1"/>
    <property type="molecule type" value="Genomic_DNA"/>
</dbReference>
<accession>A0AAP0F8H2</accession>
<protein>
    <submittedName>
        <fullName evidence="1">Uncharacterized protein</fullName>
    </submittedName>
</protein>